<evidence type="ECO:0008006" key="3">
    <source>
        <dbReference type="Google" id="ProtNLM"/>
    </source>
</evidence>
<protein>
    <recommendedName>
        <fullName evidence="3">Transcriptional regulator, AbiEi antitoxin, Type IV TA system</fullName>
    </recommendedName>
</protein>
<name>A0A6V8NYB9_9ACTN</name>
<reference evidence="1 2" key="1">
    <citation type="journal article" date="2020" name="Front. Microbiol.">
        <title>Single-cell genomics of novel Actinobacteria with the Wood-Ljungdahl pathway discovered in a serpentinizing system.</title>
        <authorList>
            <person name="Merino N."/>
            <person name="Kawai M."/>
            <person name="Boyd E.S."/>
            <person name="Colman D.R."/>
            <person name="McGlynn S.E."/>
            <person name="Nealson K.H."/>
            <person name="Kurokawa K."/>
            <person name="Hongoh Y."/>
        </authorList>
    </citation>
    <scope>NUCLEOTIDE SEQUENCE [LARGE SCALE GENOMIC DNA]</scope>
    <source>
        <strain evidence="1 2">S25</strain>
    </source>
</reference>
<dbReference type="AlphaFoldDB" id="A0A6V8NYB9"/>
<sequence>MRFNDLRLKIKEAGIFFLEDVFKWFPEANRATVTNQLRNWVAKGYLLRLKKNLYFLKETELKDEFVLANRLCEPSYVSLESALNYYGIIPDVPFSVTSVTTKKTQEFKNQFGLFIYRSLKPELFFGWQEVEVGERQFYKIAKPEKALVDFIYLNQNSFGANFPQEERFSFGDDFNWQEFKRYTLLVKTKKFRKLVERLL</sequence>
<organism evidence="1 2">
    <name type="scientific">Candidatus Hakubella thermalkaliphila</name>
    <dbReference type="NCBI Taxonomy" id="2754717"/>
    <lineage>
        <taxon>Bacteria</taxon>
        <taxon>Bacillati</taxon>
        <taxon>Actinomycetota</taxon>
        <taxon>Actinomycetota incertae sedis</taxon>
        <taxon>Candidatus Hakubellales</taxon>
        <taxon>Candidatus Hakubellaceae</taxon>
        <taxon>Candidatus Hakubella</taxon>
    </lineage>
</organism>
<dbReference type="Proteomes" id="UP000543224">
    <property type="component" value="Unassembled WGS sequence"/>
</dbReference>
<gene>
    <name evidence="1" type="ORF">HKBW3S25_00723</name>
</gene>
<evidence type="ECO:0000313" key="1">
    <source>
        <dbReference type="EMBL" id="GFP25265.1"/>
    </source>
</evidence>
<comment type="caution">
    <text evidence="1">The sequence shown here is derived from an EMBL/GenBank/DDBJ whole genome shotgun (WGS) entry which is preliminary data.</text>
</comment>
<proteinExistence type="predicted"/>
<evidence type="ECO:0000313" key="2">
    <source>
        <dbReference type="Proteomes" id="UP000543224"/>
    </source>
</evidence>
<dbReference type="EMBL" id="BLRX01000061">
    <property type="protein sequence ID" value="GFP25265.1"/>
    <property type="molecule type" value="Genomic_DNA"/>
</dbReference>
<accession>A0A6V8NYB9</accession>